<dbReference type="AlphaFoldDB" id="A0AAV2N1D0"/>
<protein>
    <submittedName>
        <fullName evidence="2">Uncharacterized protein</fullName>
    </submittedName>
</protein>
<organism evidence="2 3">
    <name type="scientific">Lasius platythorax</name>
    <dbReference type="NCBI Taxonomy" id="488582"/>
    <lineage>
        <taxon>Eukaryota</taxon>
        <taxon>Metazoa</taxon>
        <taxon>Ecdysozoa</taxon>
        <taxon>Arthropoda</taxon>
        <taxon>Hexapoda</taxon>
        <taxon>Insecta</taxon>
        <taxon>Pterygota</taxon>
        <taxon>Neoptera</taxon>
        <taxon>Endopterygota</taxon>
        <taxon>Hymenoptera</taxon>
        <taxon>Apocrita</taxon>
        <taxon>Aculeata</taxon>
        <taxon>Formicoidea</taxon>
        <taxon>Formicidae</taxon>
        <taxon>Formicinae</taxon>
        <taxon>Lasius</taxon>
        <taxon>Lasius</taxon>
    </lineage>
</organism>
<gene>
    <name evidence="2" type="ORF">LPLAT_LOCUS421</name>
</gene>
<reference evidence="2 3" key="1">
    <citation type="submission" date="2024-04" db="EMBL/GenBank/DDBJ databases">
        <authorList>
            <consortium name="Molecular Ecology Group"/>
        </authorList>
    </citation>
    <scope>NUCLEOTIDE SEQUENCE [LARGE SCALE GENOMIC DNA]</scope>
</reference>
<feature type="region of interest" description="Disordered" evidence="1">
    <location>
        <begin position="67"/>
        <end position="98"/>
    </location>
</feature>
<evidence type="ECO:0000313" key="3">
    <source>
        <dbReference type="Proteomes" id="UP001497644"/>
    </source>
</evidence>
<feature type="compositionally biased region" description="Low complexity" evidence="1">
    <location>
        <begin position="73"/>
        <end position="82"/>
    </location>
</feature>
<dbReference type="Proteomes" id="UP001497644">
    <property type="component" value="Chromosome 1"/>
</dbReference>
<evidence type="ECO:0000256" key="1">
    <source>
        <dbReference type="SAM" id="MobiDB-lite"/>
    </source>
</evidence>
<sequence>MLSNHVGTTNSFDSAELYFNVQFHSHDLHIVGHRCCARKTATQPRADLKRSKRYILRTAKKPGKSDFDGYGDVNVVSNSNRNGSRERKSKKKKRSKKSLRYLAEYQKKSGEKMSLPDRLDARRFDEKMKMSEASQTINDTKSTVVMEFSTVQKVVQIVDNDSDVNSIRPPFKDIVIQKDTTDRKRDYNVEHNFESNLTAAENP</sequence>
<feature type="compositionally biased region" description="Basic residues" evidence="1">
    <location>
        <begin position="87"/>
        <end position="98"/>
    </location>
</feature>
<name>A0AAV2N1D0_9HYME</name>
<dbReference type="EMBL" id="OZ034824">
    <property type="protein sequence ID" value="CAL1673557.1"/>
    <property type="molecule type" value="Genomic_DNA"/>
</dbReference>
<accession>A0AAV2N1D0</accession>
<keyword evidence="3" id="KW-1185">Reference proteome</keyword>
<proteinExistence type="predicted"/>
<evidence type="ECO:0000313" key="2">
    <source>
        <dbReference type="EMBL" id="CAL1673557.1"/>
    </source>
</evidence>